<comment type="caution">
    <text evidence="4">The sequence shown here is derived from an EMBL/GenBank/DDBJ whole genome shotgun (WGS) entry which is preliminary data.</text>
</comment>
<sequence length="469" mass="49715">MTVASPPALPTGIVDAFATHVARTRYEDLPPLAVAKAKTFLLDTIGVGLAGTSGPHFARISRAAEAWGRGEEATVWGSGLKLPAPSAAMVNAYLIHCLEYDCVHERAVVHPMATILSAFFAWAERSGGRGRPVDGRQLLTSLAVGVDMSGLLGSATTAPIRFFRPAVAGGFGAVSAIGSAAGFTAAQMADAYGIQYGQCAGTLQPHAEGSGLLPLQIGFNARAAITSADLVEAGFDGPHDVLTGQYGYYNLFELGQYSPEVIPDELGRVWQIARLSHKPFPSGRLTHGALDGLRQVMAEGITAADIASVEIQAPPLVKRLVGRPDLDNPPANYAKLCLSFVAATLLLRGRVDVPEFAGDTVLTDPEIHAYARRISVVDDGNPDQNALAPQRVIVRLTSGRTRVIDLPEVYGHPEAPLTDAENRAKFARCCGWAVPPVPDARRAEIERMVDEIEDVTDVGQIAKLMVSDG</sequence>
<dbReference type="InterPro" id="IPR042183">
    <property type="entry name" value="MmgE/PrpD_sf_1"/>
</dbReference>
<dbReference type="InterPro" id="IPR036148">
    <property type="entry name" value="MmgE/PrpD_sf"/>
</dbReference>
<proteinExistence type="inferred from homology"/>
<accession>A0A162KJA1</accession>
<dbReference type="Gene3D" id="3.30.1330.120">
    <property type="entry name" value="2-methylcitrate dehydratase PrpD"/>
    <property type="match status" value="1"/>
</dbReference>
<dbReference type="AlphaFoldDB" id="A0A162KJA1"/>
<dbReference type="EMBL" id="LPZR01000174">
    <property type="protein sequence ID" value="KYO51412.1"/>
    <property type="molecule type" value="Genomic_DNA"/>
</dbReference>
<reference evidence="4 5" key="1">
    <citation type="submission" date="2015-12" db="EMBL/GenBank/DDBJ databases">
        <title>Genome sequence of Tistrella mobilis MCCC 1A02139.</title>
        <authorList>
            <person name="Lu L."/>
            <person name="Lai Q."/>
            <person name="Shao Z."/>
            <person name="Qian P."/>
        </authorList>
    </citation>
    <scope>NUCLEOTIDE SEQUENCE [LARGE SCALE GENOMIC DNA]</scope>
    <source>
        <strain evidence="4 5">MCCC 1A02139</strain>
    </source>
</reference>
<protein>
    <recommendedName>
        <fullName evidence="6">MmgE/PrpD</fullName>
    </recommendedName>
</protein>
<name>A0A162KJA1_9PROT</name>
<evidence type="ECO:0000256" key="1">
    <source>
        <dbReference type="ARBA" id="ARBA00006174"/>
    </source>
</evidence>
<dbReference type="SUPFAM" id="SSF103378">
    <property type="entry name" value="2-methylcitrate dehydratase PrpD"/>
    <property type="match status" value="1"/>
</dbReference>
<feature type="domain" description="MmgE/PrpD C-terminal" evidence="3">
    <location>
        <begin position="280"/>
        <end position="450"/>
    </location>
</feature>
<dbReference type="PANTHER" id="PTHR16943">
    <property type="entry name" value="2-METHYLCITRATE DEHYDRATASE-RELATED"/>
    <property type="match status" value="1"/>
</dbReference>
<dbReference type="Pfam" id="PF19305">
    <property type="entry name" value="MmgE_PrpD_C"/>
    <property type="match status" value="1"/>
</dbReference>
<dbReference type="Gene3D" id="1.10.4100.10">
    <property type="entry name" value="2-methylcitrate dehydratase PrpD"/>
    <property type="match status" value="1"/>
</dbReference>
<evidence type="ECO:0000259" key="2">
    <source>
        <dbReference type="Pfam" id="PF03972"/>
    </source>
</evidence>
<feature type="domain" description="MmgE/PrpD N-terminal" evidence="2">
    <location>
        <begin position="16"/>
        <end position="255"/>
    </location>
</feature>
<comment type="similarity">
    <text evidence="1">Belongs to the PrpD family.</text>
</comment>
<dbReference type="GeneID" id="97239787"/>
<dbReference type="InterPro" id="IPR045336">
    <property type="entry name" value="MmgE_PrpD_N"/>
</dbReference>
<dbReference type="InterPro" id="IPR042188">
    <property type="entry name" value="MmgE/PrpD_sf_2"/>
</dbReference>
<organism evidence="4 5">
    <name type="scientific">Tistrella mobilis</name>
    <dbReference type="NCBI Taxonomy" id="171437"/>
    <lineage>
        <taxon>Bacteria</taxon>
        <taxon>Pseudomonadati</taxon>
        <taxon>Pseudomonadota</taxon>
        <taxon>Alphaproteobacteria</taxon>
        <taxon>Geminicoccales</taxon>
        <taxon>Geminicoccaceae</taxon>
        <taxon>Tistrella</taxon>
    </lineage>
</organism>
<dbReference type="PANTHER" id="PTHR16943:SF8">
    <property type="entry name" value="2-METHYLCITRATE DEHYDRATASE"/>
    <property type="match status" value="1"/>
</dbReference>
<dbReference type="InterPro" id="IPR045337">
    <property type="entry name" value="MmgE_PrpD_C"/>
</dbReference>
<dbReference type="Pfam" id="PF03972">
    <property type="entry name" value="MmgE_PrpD_N"/>
    <property type="match status" value="1"/>
</dbReference>
<gene>
    <name evidence="4" type="ORF">AUP44_09195</name>
</gene>
<dbReference type="GO" id="GO:0016829">
    <property type="term" value="F:lyase activity"/>
    <property type="evidence" value="ECO:0007669"/>
    <property type="project" value="InterPro"/>
</dbReference>
<evidence type="ECO:0000313" key="4">
    <source>
        <dbReference type="EMBL" id="KYO51412.1"/>
    </source>
</evidence>
<evidence type="ECO:0008006" key="6">
    <source>
        <dbReference type="Google" id="ProtNLM"/>
    </source>
</evidence>
<dbReference type="OrthoDB" id="9795089at2"/>
<dbReference type="RefSeq" id="WP_062766368.1">
    <property type="nucleotide sequence ID" value="NZ_CP121043.1"/>
</dbReference>
<dbReference type="Proteomes" id="UP000075787">
    <property type="component" value="Unassembled WGS sequence"/>
</dbReference>
<dbReference type="InterPro" id="IPR005656">
    <property type="entry name" value="MmgE_PrpD"/>
</dbReference>
<evidence type="ECO:0000259" key="3">
    <source>
        <dbReference type="Pfam" id="PF19305"/>
    </source>
</evidence>
<evidence type="ECO:0000313" key="5">
    <source>
        <dbReference type="Proteomes" id="UP000075787"/>
    </source>
</evidence>